<dbReference type="SMR" id="G4ZWD6"/>
<keyword evidence="1" id="KW-1133">Transmembrane helix</keyword>
<dbReference type="SUPFAM" id="SSF52058">
    <property type="entry name" value="L domain-like"/>
    <property type="match status" value="1"/>
</dbReference>
<gene>
    <name evidence="2" type="ORF">PHYSODRAFT_515823</name>
</gene>
<evidence type="ECO:0000313" key="3">
    <source>
        <dbReference type="Proteomes" id="UP000002640"/>
    </source>
</evidence>
<keyword evidence="1" id="KW-0472">Membrane</keyword>
<feature type="transmembrane region" description="Helical" evidence="1">
    <location>
        <begin position="20"/>
        <end position="41"/>
    </location>
</feature>
<evidence type="ECO:0000313" key="2">
    <source>
        <dbReference type="EMBL" id="EGZ12364.1"/>
    </source>
</evidence>
<accession>G4ZWD6</accession>
<dbReference type="InParanoid" id="G4ZWD6"/>
<keyword evidence="3" id="KW-1185">Reference proteome</keyword>
<organism evidence="2 3">
    <name type="scientific">Phytophthora sojae (strain P6497)</name>
    <name type="common">Soybean stem and root rot agent</name>
    <name type="synonym">Phytophthora megasperma f. sp. glycines</name>
    <dbReference type="NCBI Taxonomy" id="1094619"/>
    <lineage>
        <taxon>Eukaryota</taxon>
        <taxon>Sar</taxon>
        <taxon>Stramenopiles</taxon>
        <taxon>Oomycota</taxon>
        <taxon>Peronosporomycetes</taxon>
        <taxon>Peronosporales</taxon>
        <taxon>Peronosporaceae</taxon>
        <taxon>Phytophthora</taxon>
    </lineage>
</organism>
<dbReference type="KEGG" id="psoj:PHYSODRAFT_515823"/>
<name>G4ZWD6_PHYSP</name>
<dbReference type="AlphaFoldDB" id="G4ZWD6"/>
<proteinExistence type="predicted"/>
<evidence type="ECO:0000256" key="1">
    <source>
        <dbReference type="SAM" id="Phobius"/>
    </source>
</evidence>
<sequence length="695" mass="77780">MAEKTSSDFVRLSRGSFAVWWGLILAVHVVTGAYNALYAYCYRKLQYTFLNLFLDALQIGMPPQYHSTIAIVHALMSAMHAACALLMVGGSLWQRSLCFTPWSSSSNVDSNTKQETSRGRSGILPRLYSMMVDRRGLCGVNGVHFHLVVACREILETALQTMQAYRMSALLPRILLNRFYVVLLAVNCWSSVIIYSKIFRSNEARRRFACIVLDCALDLMACMGVELLVVMSYASEYDRELEGFNNLIWYDDEWVACAINEFKMVLVVSWSDLASRAIFSLGLILATTNMKELVGRSPTTVRSTRSSAAIVPRPVLTLLRRSDSYRDAKIQSRWERVFLRTAHVLFAAWGIAVLGFHIHASLQPTLSQCLMQVRPWFATRPSCYLAGLDCHVLGISGALEEVESKWSEFDSSTVVQLLIRHCPAVEVPDIIGKFHALRGVKVYNSTIKDWGASAALTNANHPAMSSLFIVRVNMTDGLLPAGLQSTDFPRTVYDIEMCATNLIELPDDLDTKWPSGAIIQVEYSQLLSVPLALVKLQPYYLALTGNPITALPPEIFEVEGLLFLGISEMNINELPQNVTQLSSTLTSIYIGDTYISFFWRWADELVERMVTTPWFAARSTFCNEFVNIQNGTADSFSVPLSPEYSQSLMNSSEANLHAIWLAVDCDEWIEGLFYPIDTEDSINAISPAPALVRPK</sequence>
<feature type="transmembrane region" description="Helical" evidence="1">
    <location>
        <begin position="175"/>
        <end position="196"/>
    </location>
</feature>
<dbReference type="InterPro" id="IPR032675">
    <property type="entry name" value="LRR_dom_sf"/>
</dbReference>
<protein>
    <submittedName>
        <fullName evidence="2">Uncharacterized protein</fullName>
    </submittedName>
</protein>
<reference evidence="2 3" key="1">
    <citation type="journal article" date="2006" name="Science">
        <title>Phytophthora genome sequences uncover evolutionary origins and mechanisms of pathogenesis.</title>
        <authorList>
            <person name="Tyler B.M."/>
            <person name="Tripathy S."/>
            <person name="Zhang X."/>
            <person name="Dehal P."/>
            <person name="Jiang R.H."/>
            <person name="Aerts A."/>
            <person name="Arredondo F.D."/>
            <person name="Baxter L."/>
            <person name="Bensasson D."/>
            <person name="Beynon J.L."/>
            <person name="Chapman J."/>
            <person name="Damasceno C.M."/>
            <person name="Dorrance A.E."/>
            <person name="Dou D."/>
            <person name="Dickerman A.W."/>
            <person name="Dubchak I.L."/>
            <person name="Garbelotto M."/>
            <person name="Gijzen M."/>
            <person name="Gordon S.G."/>
            <person name="Govers F."/>
            <person name="Grunwald N.J."/>
            <person name="Huang W."/>
            <person name="Ivors K.L."/>
            <person name="Jones R.W."/>
            <person name="Kamoun S."/>
            <person name="Krampis K."/>
            <person name="Lamour K.H."/>
            <person name="Lee M.K."/>
            <person name="McDonald W.H."/>
            <person name="Medina M."/>
            <person name="Meijer H.J."/>
            <person name="Nordberg E.K."/>
            <person name="Maclean D.J."/>
            <person name="Ospina-Giraldo M.D."/>
            <person name="Morris P.F."/>
            <person name="Phuntumart V."/>
            <person name="Putnam N.H."/>
            <person name="Rash S."/>
            <person name="Rose J.K."/>
            <person name="Sakihama Y."/>
            <person name="Salamov A.A."/>
            <person name="Savidor A."/>
            <person name="Scheuring C.F."/>
            <person name="Smith B.M."/>
            <person name="Sobral B.W."/>
            <person name="Terry A."/>
            <person name="Torto-Alalibo T.A."/>
            <person name="Win J."/>
            <person name="Xu Z."/>
            <person name="Zhang H."/>
            <person name="Grigoriev I.V."/>
            <person name="Rokhsar D.S."/>
            <person name="Boore J.L."/>
        </authorList>
    </citation>
    <scope>NUCLEOTIDE SEQUENCE [LARGE SCALE GENOMIC DNA]</scope>
    <source>
        <strain evidence="2 3">P6497</strain>
    </source>
</reference>
<dbReference type="Proteomes" id="UP000002640">
    <property type="component" value="Unassembled WGS sequence"/>
</dbReference>
<dbReference type="GeneID" id="20659728"/>
<dbReference type="OMA" id="IWYDDEW"/>
<feature type="transmembrane region" description="Helical" evidence="1">
    <location>
        <begin position="69"/>
        <end position="93"/>
    </location>
</feature>
<feature type="transmembrane region" description="Helical" evidence="1">
    <location>
        <begin position="208"/>
        <end position="234"/>
    </location>
</feature>
<dbReference type="EMBL" id="JH159157">
    <property type="protein sequence ID" value="EGZ12364.1"/>
    <property type="molecule type" value="Genomic_DNA"/>
</dbReference>
<dbReference type="RefSeq" id="XP_009532697.1">
    <property type="nucleotide sequence ID" value="XM_009534402.1"/>
</dbReference>
<dbReference type="Gene3D" id="3.80.10.10">
    <property type="entry name" value="Ribonuclease Inhibitor"/>
    <property type="match status" value="1"/>
</dbReference>
<feature type="transmembrane region" description="Helical" evidence="1">
    <location>
        <begin position="273"/>
        <end position="290"/>
    </location>
</feature>
<keyword evidence="1" id="KW-0812">Transmembrane</keyword>
<feature type="transmembrane region" description="Helical" evidence="1">
    <location>
        <begin position="337"/>
        <end position="358"/>
    </location>
</feature>